<comment type="similarity">
    <text evidence="1">Belongs to the prokaryotic/mitochondrial release factor family.</text>
</comment>
<dbReference type="PATRIC" id="fig|380242.3.peg.1557"/>
<dbReference type="PROSITE" id="PS00745">
    <property type="entry name" value="RF_PROK_I"/>
    <property type="match status" value="1"/>
</dbReference>
<dbReference type="PANTHER" id="PTHR47814">
    <property type="entry name" value="PEPTIDYL-TRNA HYDROLASE ARFB"/>
    <property type="match status" value="1"/>
</dbReference>
<protein>
    <submittedName>
        <fullName evidence="4">Peptide chain release factor</fullName>
    </submittedName>
</protein>
<dbReference type="Proteomes" id="UP000034954">
    <property type="component" value="Unassembled WGS sequence"/>
</dbReference>
<dbReference type="NCBIfam" id="NF006718">
    <property type="entry name" value="PRK09256.1"/>
    <property type="match status" value="1"/>
</dbReference>
<dbReference type="FunFam" id="3.30.160.20:FF:000046">
    <property type="entry name" value="Peptidyl-tRNA hydrolase ICT1"/>
    <property type="match status" value="1"/>
</dbReference>
<dbReference type="GO" id="GO:0072344">
    <property type="term" value="P:rescue of stalled ribosome"/>
    <property type="evidence" value="ECO:0007669"/>
    <property type="project" value="TreeGrafter"/>
</dbReference>
<evidence type="ECO:0000313" key="4">
    <source>
        <dbReference type="EMBL" id="KKO19991.1"/>
    </source>
</evidence>
<dbReference type="EMBL" id="LAQJ01000136">
    <property type="protein sequence ID" value="KKO19991.1"/>
    <property type="molecule type" value="Genomic_DNA"/>
</dbReference>
<keyword evidence="5" id="KW-1185">Reference proteome</keyword>
<dbReference type="GO" id="GO:0043022">
    <property type="term" value="F:ribosome binding"/>
    <property type="evidence" value="ECO:0007669"/>
    <property type="project" value="TreeGrafter"/>
</dbReference>
<dbReference type="GO" id="GO:0003747">
    <property type="term" value="F:translation release factor activity"/>
    <property type="evidence" value="ECO:0007669"/>
    <property type="project" value="InterPro"/>
</dbReference>
<feature type="domain" description="Prokaryotic-type class I peptide chain release factors" evidence="3">
    <location>
        <begin position="42"/>
        <end position="58"/>
    </location>
</feature>
<feature type="region of interest" description="Disordered" evidence="2">
    <location>
        <begin position="122"/>
        <end position="162"/>
    </location>
</feature>
<dbReference type="SUPFAM" id="SSF75620">
    <property type="entry name" value="Release factor"/>
    <property type="match status" value="1"/>
</dbReference>
<dbReference type="InterPro" id="IPR045853">
    <property type="entry name" value="Pep_chain_release_fac_I_sf"/>
</dbReference>
<sequence>MNNSRDVFDTAYLKKLMNQKNIIQITRTISINEHEIQCDFIRASGPGGQNVNKVATAVQLRFNVRKCPSLPEDIRERLVRIAGKRITRDGIVIMIARRFRTQEGNRQDAINRLVALIQKAAEKPKPRRQTMPTLASKRRRLDFKDHRRCTKRLRQSSPQADS</sequence>
<comment type="caution">
    <text evidence="4">The sequence shown here is derived from an EMBL/GenBank/DDBJ whole genome shotgun (WGS) entry which is preliminary data.</text>
</comment>
<dbReference type="GO" id="GO:0004045">
    <property type="term" value="F:peptidyl-tRNA hydrolase activity"/>
    <property type="evidence" value="ECO:0007669"/>
    <property type="project" value="TreeGrafter"/>
</dbReference>
<dbReference type="PANTHER" id="PTHR47814:SF1">
    <property type="entry name" value="PEPTIDYL-TRNA HYDROLASE ARFB"/>
    <property type="match status" value="1"/>
</dbReference>
<gene>
    <name evidence="4" type="ORF">BROFUL_01260</name>
</gene>
<organism evidence="4 5">
    <name type="scientific">Candidatus Brocadia fulgida</name>
    <dbReference type="NCBI Taxonomy" id="380242"/>
    <lineage>
        <taxon>Bacteria</taxon>
        <taxon>Pseudomonadati</taxon>
        <taxon>Planctomycetota</taxon>
        <taxon>Candidatus Brocadiia</taxon>
        <taxon>Candidatus Brocadiales</taxon>
        <taxon>Candidatus Brocadiaceae</taxon>
        <taxon>Candidatus Brocadia</taxon>
    </lineage>
</organism>
<proteinExistence type="inferred from homology"/>
<evidence type="ECO:0000313" key="5">
    <source>
        <dbReference type="Proteomes" id="UP000034954"/>
    </source>
</evidence>
<dbReference type="Pfam" id="PF00472">
    <property type="entry name" value="RF-1"/>
    <property type="match status" value="1"/>
</dbReference>
<dbReference type="AlphaFoldDB" id="A0A0M2UYE3"/>
<accession>A0A0M2UYE3</accession>
<dbReference type="Gene3D" id="3.30.160.20">
    <property type="match status" value="1"/>
</dbReference>
<evidence type="ECO:0000259" key="3">
    <source>
        <dbReference type="PROSITE" id="PS00745"/>
    </source>
</evidence>
<evidence type="ECO:0000256" key="1">
    <source>
        <dbReference type="ARBA" id="ARBA00010835"/>
    </source>
</evidence>
<name>A0A0M2UYE3_9BACT</name>
<reference evidence="4 5" key="1">
    <citation type="journal article" date="2013" name="BMC Microbiol.">
        <title>Identification of the type II cytochrome c maturation pathway in anammox bacteria by comparative genomics.</title>
        <authorList>
            <person name="Ferousi C."/>
            <person name="Speth D.R."/>
            <person name="Reimann J."/>
            <person name="Op den Camp H.J."/>
            <person name="Allen J.W."/>
            <person name="Keltjens J.T."/>
            <person name="Jetten M.S."/>
        </authorList>
    </citation>
    <scope>NUCLEOTIDE SEQUENCE [LARGE SCALE GENOMIC DNA]</scope>
    <source>
        <strain evidence="4">RU1</strain>
    </source>
</reference>
<dbReference type="InterPro" id="IPR000352">
    <property type="entry name" value="Pep_chain_release_fac_I"/>
</dbReference>
<evidence type="ECO:0000256" key="2">
    <source>
        <dbReference type="SAM" id="MobiDB-lite"/>
    </source>
</evidence>
<feature type="compositionally biased region" description="Basic residues" evidence="2">
    <location>
        <begin position="136"/>
        <end position="154"/>
    </location>
</feature>